<dbReference type="Gene3D" id="3.40.395.10">
    <property type="entry name" value="Adenoviral Proteinase, Chain A"/>
    <property type="match status" value="1"/>
</dbReference>
<name>A0A9P8VRI2_9HYPO</name>
<evidence type="ECO:0000256" key="3">
    <source>
        <dbReference type="ARBA" id="ARBA00022801"/>
    </source>
</evidence>
<keyword evidence="3" id="KW-0378">Hydrolase</keyword>
<organism evidence="6 7">
    <name type="scientific">Thelonectria olida</name>
    <dbReference type="NCBI Taxonomy" id="1576542"/>
    <lineage>
        <taxon>Eukaryota</taxon>
        <taxon>Fungi</taxon>
        <taxon>Dikarya</taxon>
        <taxon>Ascomycota</taxon>
        <taxon>Pezizomycotina</taxon>
        <taxon>Sordariomycetes</taxon>
        <taxon>Hypocreomycetidae</taxon>
        <taxon>Hypocreales</taxon>
        <taxon>Nectriaceae</taxon>
        <taxon>Thelonectria</taxon>
    </lineage>
</organism>
<dbReference type="GO" id="GO:0019783">
    <property type="term" value="F:ubiquitin-like protein peptidase activity"/>
    <property type="evidence" value="ECO:0007669"/>
    <property type="project" value="UniProtKB-ARBA"/>
</dbReference>
<dbReference type="EMBL" id="JAGPYM010000039">
    <property type="protein sequence ID" value="KAH6874405.1"/>
    <property type="molecule type" value="Genomic_DNA"/>
</dbReference>
<dbReference type="InterPro" id="IPR038765">
    <property type="entry name" value="Papain-like_cys_pep_sf"/>
</dbReference>
<feature type="domain" description="Ubiquitin-like protease family profile" evidence="5">
    <location>
        <begin position="123"/>
        <end position="208"/>
    </location>
</feature>
<accession>A0A9P8VRI2</accession>
<evidence type="ECO:0000256" key="1">
    <source>
        <dbReference type="ARBA" id="ARBA00005234"/>
    </source>
</evidence>
<comment type="similarity">
    <text evidence="1">Belongs to the peptidase C48 family.</text>
</comment>
<dbReference type="AlphaFoldDB" id="A0A9P8VRI2"/>
<keyword evidence="2" id="KW-0645">Protease</keyword>
<dbReference type="Proteomes" id="UP000777438">
    <property type="component" value="Unassembled WGS sequence"/>
</dbReference>
<reference evidence="6 7" key="1">
    <citation type="journal article" date="2021" name="Nat. Commun.">
        <title>Genetic determinants of endophytism in the Arabidopsis root mycobiome.</title>
        <authorList>
            <person name="Mesny F."/>
            <person name="Miyauchi S."/>
            <person name="Thiergart T."/>
            <person name="Pickel B."/>
            <person name="Atanasova L."/>
            <person name="Karlsson M."/>
            <person name="Huettel B."/>
            <person name="Barry K.W."/>
            <person name="Haridas S."/>
            <person name="Chen C."/>
            <person name="Bauer D."/>
            <person name="Andreopoulos W."/>
            <person name="Pangilinan J."/>
            <person name="LaButti K."/>
            <person name="Riley R."/>
            <person name="Lipzen A."/>
            <person name="Clum A."/>
            <person name="Drula E."/>
            <person name="Henrissat B."/>
            <person name="Kohler A."/>
            <person name="Grigoriev I.V."/>
            <person name="Martin F.M."/>
            <person name="Hacquard S."/>
        </authorList>
    </citation>
    <scope>NUCLEOTIDE SEQUENCE [LARGE SCALE GENOMIC DNA]</scope>
    <source>
        <strain evidence="6 7">MPI-CAGE-CH-0241</strain>
    </source>
</reference>
<comment type="caution">
    <text evidence="6">The sequence shown here is derived from an EMBL/GenBank/DDBJ whole genome shotgun (WGS) entry which is preliminary data.</text>
</comment>
<proteinExistence type="inferred from homology"/>
<dbReference type="GO" id="GO:0006508">
    <property type="term" value="P:proteolysis"/>
    <property type="evidence" value="ECO:0007669"/>
    <property type="project" value="UniProtKB-KW"/>
</dbReference>
<gene>
    <name evidence="6" type="ORF">B0T10DRAFT_610689</name>
</gene>
<evidence type="ECO:0000313" key="7">
    <source>
        <dbReference type="Proteomes" id="UP000777438"/>
    </source>
</evidence>
<dbReference type="Pfam" id="PF02902">
    <property type="entry name" value="Peptidase_C48"/>
    <property type="match status" value="1"/>
</dbReference>
<dbReference type="InterPro" id="IPR003653">
    <property type="entry name" value="Peptidase_C48_C"/>
</dbReference>
<dbReference type="SUPFAM" id="SSF54001">
    <property type="entry name" value="Cysteine proteinases"/>
    <property type="match status" value="1"/>
</dbReference>
<feature type="compositionally biased region" description="Basic and acidic residues" evidence="4">
    <location>
        <begin position="1"/>
        <end position="11"/>
    </location>
</feature>
<protein>
    <recommendedName>
        <fullName evidence="5">Ubiquitin-like protease family profile domain-containing protein</fullName>
    </recommendedName>
</protein>
<evidence type="ECO:0000256" key="2">
    <source>
        <dbReference type="ARBA" id="ARBA00022670"/>
    </source>
</evidence>
<keyword evidence="7" id="KW-1185">Reference proteome</keyword>
<evidence type="ECO:0000313" key="6">
    <source>
        <dbReference type="EMBL" id="KAH6874405.1"/>
    </source>
</evidence>
<feature type="region of interest" description="Disordered" evidence="4">
    <location>
        <begin position="1"/>
        <end position="59"/>
    </location>
</feature>
<dbReference type="OrthoDB" id="5055018at2759"/>
<evidence type="ECO:0000259" key="5">
    <source>
        <dbReference type="Pfam" id="PF02902"/>
    </source>
</evidence>
<evidence type="ECO:0000256" key="4">
    <source>
        <dbReference type="SAM" id="MobiDB-lite"/>
    </source>
</evidence>
<sequence length="363" mass="41380">MIPLKRGHDFDQSNDDNTGSWANDASDDEDHHNNHNDDEDNDQCDKHEPITNRSPPTLARLKPHVLKKVRVARPGWVQTLPPMKEGGRRANGRHPEPLESRIWQFEILDDVDVLGILSLLVSLKPLDTILLPLFLQETKHWLLVALDAHCRSFTLCDSWPAVDTGELHQRLVVVYNRLLLGLEWEIDLQQLQSAPCPPQRHGVDCGVGLLVSAICVLAGRASPPNEHCNYSLWRRVLSAVFASDDDFSLWEETHLTLRDLDLHQEPELIVLNDLMGVDEASTKPATDALLDSRNRLVTCREILNGQFSDVQLALEERLSRLDQDIRTQESMRKRISKLLAQYRGDQRQMQATRTCQTDGRCRE</sequence>
<dbReference type="GO" id="GO:0008234">
    <property type="term" value="F:cysteine-type peptidase activity"/>
    <property type="evidence" value="ECO:0007669"/>
    <property type="project" value="InterPro"/>
</dbReference>